<protein>
    <recommendedName>
        <fullName evidence="4">Thioredoxin domain-containing protein</fullName>
    </recommendedName>
</protein>
<feature type="chain" id="PRO_5015613225" description="Thioredoxin domain-containing protein" evidence="1">
    <location>
        <begin position="27"/>
        <end position="147"/>
    </location>
</feature>
<sequence>MKKQFSIITSVLLLTLIAITSSSCKSTPQKQGNSKEESSEMITKASNLSEVEVYYFHATRRCATCEAVEEVTKEALAEEFGKDISFNSINREEQTDHPLIKKHNISGQTLLIVKGNQTENLTNFAFMNARTNPEKLKTKIKETIESL</sequence>
<dbReference type="Gene3D" id="3.40.30.10">
    <property type="entry name" value="Glutaredoxin"/>
    <property type="match status" value="1"/>
</dbReference>
<evidence type="ECO:0000256" key="1">
    <source>
        <dbReference type="SAM" id="SignalP"/>
    </source>
</evidence>
<feature type="signal peptide" evidence="1">
    <location>
        <begin position="1"/>
        <end position="26"/>
    </location>
</feature>
<dbReference type="OrthoDB" id="5524063at2"/>
<evidence type="ECO:0008006" key="4">
    <source>
        <dbReference type="Google" id="ProtNLM"/>
    </source>
</evidence>
<dbReference type="NCBIfam" id="NF040494">
    <property type="entry name" value="nitrored_ArsF"/>
    <property type="match status" value="1"/>
</dbReference>
<dbReference type="InterPro" id="IPR047698">
    <property type="entry name" value="ArsF-like"/>
</dbReference>
<keyword evidence="3" id="KW-1185">Reference proteome</keyword>
<evidence type="ECO:0000313" key="3">
    <source>
        <dbReference type="Proteomes" id="UP000244956"/>
    </source>
</evidence>
<accession>A0A2U2B6B6</accession>
<comment type="caution">
    <text evidence="2">The sequence shown here is derived from an EMBL/GenBank/DDBJ whole genome shotgun (WGS) entry which is preliminary data.</text>
</comment>
<evidence type="ECO:0000313" key="2">
    <source>
        <dbReference type="EMBL" id="PWD98620.1"/>
    </source>
</evidence>
<dbReference type="Proteomes" id="UP000244956">
    <property type="component" value="Unassembled WGS sequence"/>
</dbReference>
<dbReference type="RefSeq" id="WP_109265154.1">
    <property type="nucleotide sequence ID" value="NZ_QEWP01000012.1"/>
</dbReference>
<keyword evidence="1" id="KW-0732">Signal</keyword>
<dbReference type="PROSITE" id="PS51257">
    <property type="entry name" value="PROKAR_LIPOPROTEIN"/>
    <property type="match status" value="1"/>
</dbReference>
<proteinExistence type="predicted"/>
<dbReference type="SUPFAM" id="SSF52833">
    <property type="entry name" value="Thioredoxin-like"/>
    <property type="match status" value="1"/>
</dbReference>
<organism evidence="2 3">
    <name type="scientific">Marinilabilia rubra</name>
    <dbReference type="NCBI Taxonomy" id="2162893"/>
    <lineage>
        <taxon>Bacteria</taxon>
        <taxon>Pseudomonadati</taxon>
        <taxon>Bacteroidota</taxon>
        <taxon>Bacteroidia</taxon>
        <taxon>Marinilabiliales</taxon>
        <taxon>Marinilabiliaceae</taxon>
        <taxon>Marinilabilia</taxon>
    </lineage>
</organism>
<reference evidence="2 3" key="1">
    <citation type="submission" date="2018-05" db="EMBL/GenBank/DDBJ databases">
        <title>Marinilabilia rubrum sp. nov., isolated from saltern sediment.</title>
        <authorList>
            <person name="Zhang R."/>
        </authorList>
    </citation>
    <scope>NUCLEOTIDE SEQUENCE [LARGE SCALE GENOMIC DNA]</scope>
    <source>
        <strain evidence="2 3">WTE16</strain>
    </source>
</reference>
<dbReference type="AlphaFoldDB" id="A0A2U2B6B6"/>
<name>A0A2U2B6B6_9BACT</name>
<dbReference type="InterPro" id="IPR036249">
    <property type="entry name" value="Thioredoxin-like_sf"/>
</dbReference>
<gene>
    <name evidence="2" type="ORF">DDZ16_14255</name>
</gene>
<dbReference type="EMBL" id="QEWP01000012">
    <property type="protein sequence ID" value="PWD98620.1"/>
    <property type="molecule type" value="Genomic_DNA"/>
</dbReference>